<dbReference type="PROSITE" id="PS00216">
    <property type="entry name" value="SUGAR_TRANSPORT_1"/>
    <property type="match status" value="2"/>
</dbReference>
<keyword evidence="5 8" id="KW-1133">Transmembrane helix</keyword>
<dbReference type="GO" id="GO:0016020">
    <property type="term" value="C:membrane"/>
    <property type="evidence" value="ECO:0007669"/>
    <property type="project" value="UniProtKB-SubCell"/>
</dbReference>
<dbReference type="InterPro" id="IPR005829">
    <property type="entry name" value="Sugar_transporter_CS"/>
</dbReference>
<feature type="region of interest" description="Disordered" evidence="7">
    <location>
        <begin position="463"/>
        <end position="488"/>
    </location>
</feature>
<dbReference type="InterPro" id="IPR050360">
    <property type="entry name" value="MFS_Sugar_Transporters"/>
</dbReference>
<feature type="transmembrane region" description="Helical" evidence="8">
    <location>
        <begin position="45"/>
        <end position="67"/>
    </location>
</feature>
<dbReference type="EMBL" id="JAJTJA010000017">
    <property type="protein sequence ID" value="KAH8688749.1"/>
    <property type="molecule type" value="Genomic_DNA"/>
</dbReference>
<keyword evidence="3" id="KW-0813">Transport</keyword>
<evidence type="ECO:0000313" key="10">
    <source>
        <dbReference type="EMBL" id="KAH8688749.1"/>
    </source>
</evidence>
<dbReference type="InterPro" id="IPR020846">
    <property type="entry name" value="MFS_dom"/>
</dbReference>
<comment type="similarity">
    <text evidence="2">Belongs to the major facilitator superfamily. Sugar transporter (TC 2.A.1.1) family.</text>
</comment>
<dbReference type="Pfam" id="PF00083">
    <property type="entry name" value="Sugar_tr"/>
    <property type="match status" value="1"/>
</dbReference>
<proteinExistence type="inferred from homology"/>
<feature type="transmembrane region" description="Helical" evidence="8">
    <location>
        <begin position="79"/>
        <end position="97"/>
    </location>
</feature>
<keyword evidence="6 8" id="KW-0472">Membrane</keyword>
<dbReference type="Proteomes" id="UP001201262">
    <property type="component" value="Unassembled WGS sequence"/>
</dbReference>
<protein>
    <submittedName>
        <fullName evidence="10">General substrate transporter</fullName>
    </submittedName>
</protein>
<dbReference type="GeneID" id="70251649"/>
<feature type="transmembrane region" description="Helical" evidence="8">
    <location>
        <begin position="426"/>
        <end position="445"/>
    </location>
</feature>
<keyword evidence="11" id="KW-1185">Reference proteome</keyword>
<dbReference type="PROSITE" id="PS00217">
    <property type="entry name" value="SUGAR_TRANSPORT_2"/>
    <property type="match status" value="1"/>
</dbReference>
<dbReference type="PROSITE" id="PS50850">
    <property type="entry name" value="MFS"/>
    <property type="match status" value="1"/>
</dbReference>
<dbReference type="SUPFAM" id="SSF103473">
    <property type="entry name" value="MFS general substrate transporter"/>
    <property type="match status" value="1"/>
</dbReference>
<feature type="transmembrane region" description="Helical" evidence="8">
    <location>
        <begin position="145"/>
        <end position="163"/>
    </location>
</feature>
<dbReference type="PANTHER" id="PTHR48022">
    <property type="entry name" value="PLASTIDIC GLUCOSE TRANSPORTER 4"/>
    <property type="match status" value="1"/>
</dbReference>
<accession>A0AAD4KD12</accession>
<feature type="compositionally biased region" description="Polar residues" evidence="7">
    <location>
        <begin position="469"/>
        <end position="479"/>
    </location>
</feature>
<evidence type="ECO:0000256" key="7">
    <source>
        <dbReference type="SAM" id="MobiDB-lite"/>
    </source>
</evidence>
<dbReference type="Gene3D" id="1.20.1250.20">
    <property type="entry name" value="MFS general substrate transporter like domains"/>
    <property type="match status" value="1"/>
</dbReference>
<comment type="caution">
    <text evidence="10">The sequence shown here is derived from an EMBL/GenBank/DDBJ whole genome shotgun (WGS) entry which is preliminary data.</text>
</comment>
<evidence type="ECO:0000256" key="5">
    <source>
        <dbReference type="ARBA" id="ARBA00022989"/>
    </source>
</evidence>
<feature type="transmembrane region" description="Helical" evidence="8">
    <location>
        <begin position="327"/>
        <end position="349"/>
    </location>
</feature>
<feature type="transmembrane region" description="Helical" evidence="8">
    <location>
        <begin position="361"/>
        <end position="385"/>
    </location>
</feature>
<evidence type="ECO:0000256" key="1">
    <source>
        <dbReference type="ARBA" id="ARBA00004141"/>
    </source>
</evidence>
<evidence type="ECO:0000256" key="3">
    <source>
        <dbReference type="ARBA" id="ARBA00022448"/>
    </source>
</evidence>
<dbReference type="PANTHER" id="PTHR48022:SF2">
    <property type="entry name" value="PLASTIDIC GLUCOSE TRANSPORTER 4"/>
    <property type="match status" value="1"/>
</dbReference>
<keyword evidence="4 8" id="KW-0812">Transmembrane</keyword>
<evidence type="ECO:0000256" key="6">
    <source>
        <dbReference type="ARBA" id="ARBA00023136"/>
    </source>
</evidence>
<dbReference type="FunFam" id="1.20.1250.20:FF:000134">
    <property type="entry name" value="MFS sugar transporter protein"/>
    <property type="match status" value="1"/>
</dbReference>
<reference evidence="10" key="1">
    <citation type="submission" date="2021-12" db="EMBL/GenBank/DDBJ databases">
        <title>Convergent genome expansion in fungi linked to evolution of root-endophyte symbiosis.</title>
        <authorList>
            <consortium name="DOE Joint Genome Institute"/>
            <person name="Ke Y.-H."/>
            <person name="Bonito G."/>
            <person name="Liao H.-L."/>
            <person name="Looney B."/>
            <person name="Rojas-Flechas A."/>
            <person name="Nash J."/>
            <person name="Hameed K."/>
            <person name="Schadt C."/>
            <person name="Martin F."/>
            <person name="Crous P.W."/>
            <person name="Miettinen O."/>
            <person name="Magnuson J.K."/>
            <person name="Labbe J."/>
            <person name="Jacobson D."/>
            <person name="Doktycz M.J."/>
            <person name="Veneault-Fourrey C."/>
            <person name="Kuo A."/>
            <person name="Mondo S."/>
            <person name="Calhoun S."/>
            <person name="Riley R."/>
            <person name="Ohm R."/>
            <person name="LaButti K."/>
            <person name="Andreopoulos B."/>
            <person name="Pangilinan J."/>
            <person name="Nolan M."/>
            <person name="Tritt A."/>
            <person name="Clum A."/>
            <person name="Lipzen A."/>
            <person name="Daum C."/>
            <person name="Barry K."/>
            <person name="Grigoriev I.V."/>
            <person name="Vilgalys R."/>
        </authorList>
    </citation>
    <scope>NUCLEOTIDE SEQUENCE</scope>
    <source>
        <strain evidence="10">PMI_201</strain>
    </source>
</reference>
<evidence type="ECO:0000256" key="2">
    <source>
        <dbReference type="ARBA" id="ARBA00010992"/>
    </source>
</evidence>
<evidence type="ECO:0000256" key="8">
    <source>
        <dbReference type="SAM" id="Phobius"/>
    </source>
</evidence>
<feature type="transmembrane region" description="Helical" evidence="8">
    <location>
        <begin position="169"/>
        <end position="190"/>
    </location>
</feature>
<dbReference type="InterPro" id="IPR036259">
    <property type="entry name" value="MFS_trans_sf"/>
</dbReference>
<dbReference type="GO" id="GO:0005351">
    <property type="term" value="F:carbohydrate:proton symporter activity"/>
    <property type="evidence" value="ECO:0007669"/>
    <property type="project" value="TreeGrafter"/>
</dbReference>
<comment type="subcellular location">
    <subcellularLocation>
        <location evidence="1">Membrane</location>
        <topology evidence="1">Multi-pass membrane protein</topology>
    </subcellularLocation>
</comment>
<evidence type="ECO:0000256" key="4">
    <source>
        <dbReference type="ARBA" id="ARBA00022692"/>
    </source>
</evidence>
<sequence length="501" mass="55052">MPNHAQRLQIGIVLTFTSAAASGYNTSQLNGLLVLPQFRAMTKNVNKAVLGLLFGTISFGSVCSFIPSAYIADHLGRKLSIGLGSVVMICATIVEVVKPTLWVMFWARLFLGIGSGLTQSAAPNLITEVAYPRHRNTFTALSPTAWYWGSTLSSIVTMSMLTLNGEWSVRWPCLLQIFFPLLQLIGLYFIPESPRWLVSKGKPDAALILLGNYHGNGDVNNPIVQQEFLEITSAISQEASMKNQAGWKAFVSTRGNLHRLAICLLTGIMSEWAGNGIISNYLVPVLISIGVSNPTAQAAVNIGLQVWNAITAAAGAVASENYGRRPLWITSTCLMIFFYAMITCLSALFTEQHVTKAGIAVLPMLFLFYGSYNIAYSPLAVSYTVEILPFYLRSKGLSLYFTMDALATSFNQYVNPIALDSLKWRLYFVYLGCLIMFLGIIYALFPETKGLLLEEIERIFDGPDKSVASPKTSSESVSTLVEKDDRTTKVQDTQFRLTGEV</sequence>
<gene>
    <name evidence="10" type="ORF">BGW36DRAFT_434044</name>
</gene>
<dbReference type="AlphaFoldDB" id="A0AAD4KD12"/>
<dbReference type="InterPro" id="IPR005828">
    <property type="entry name" value="MFS_sugar_transport-like"/>
</dbReference>
<name>A0AAD4KD12_9EURO</name>
<dbReference type="RefSeq" id="XP_046065221.1">
    <property type="nucleotide sequence ID" value="XM_046221362.1"/>
</dbReference>
<organism evidence="10 11">
    <name type="scientific">Talaromyces proteolyticus</name>
    <dbReference type="NCBI Taxonomy" id="1131652"/>
    <lineage>
        <taxon>Eukaryota</taxon>
        <taxon>Fungi</taxon>
        <taxon>Dikarya</taxon>
        <taxon>Ascomycota</taxon>
        <taxon>Pezizomycotina</taxon>
        <taxon>Eurotiomycetes</taxon>
        <taxon>Eurotiomycetidae</taxon>
        <taxon>Eurotiales</taxon>
        <taxon>Trichocomaceae</taxon>
        <taxon>Talaromyces</taxon>
        <taxon>Talaromyces sect. Bacilispori</taxon>
    </lineage>
</organism>
<feature type="domain" description="Major facilitator superfamily (MFS) profile" evidence="9">
    <location>
        <begin position="11"/>
        <end position="449"/>
    </location>
</feature>
<evidence type="ECO:0000259" key="9">
    <source>
        <dbReference type="PROSITE" id="PS50850"/>
    </source>
</evidence>
<evidence type="ECO:0000313" key="11">
    <source>
        <dbReference type="Proteomes" id="UP001201262"/>
    </source>
</evidence>